<dbReference type="EMBL" id="JAOTIF010000004">
    <property type="protein sequence ID" value="MCU7549228.1"/>
    <property type="molecule type" value="Genomic_DNA"/>
</dbReference>
<dbReference type="AlphaFoldDB" id="A0A9X2XX05"/>
<reference evidence="1" key="1">
    <citation type="submission" date="2022-09" db="EMBL/GenBank/DDBJ databases">
        <authorList>
            <person name="Yuan C."/>
            <person name="Ke Z."/>
        </authorList>
    </citation>
    <scope>NUCLEOTIDE SEQUENCE</scope>
    <source>
        <strain evidence="1">LB-8</strain>
    </source>
</reference>
<organism evidence="1 3">
    <name type="scientific">Paraflavisolibacter caeni</name>
    <dbReference type="NCBI Taxonomy" id="2982496"/>
    <lineage>
        <taxon>Bacteria</taxon>
        <taxon>Pseudomonadati</taxon>
        <taxon>Bacteroidota</taxon>
        <taxon>Chitinophagia</taxon>
        <taxon>Chitinophagales</taxon>
        <taxon>Chitinophagaceae</taxon>
        <taxon>Paraflavisolibacter</taxon>
    </lineage>
</organism>
<dbReference type="EMBL" id="JAOTIF010000005">
    <property type="protein sequence ID" value="MCU7549269.1"/>
    <property type="molecule type" value="Genomic_DNA"/>
</dbReference>
<keyword evidence="3" id="KW-1185">Reference proteome</keyword>
<dbReference type="Proteomes" id="UP001155483">
    <property type="component" value="Unassembled WGS sequence"/>
</dbReference>
<dbReference type="RefSeq" id="WP_279296668.1">
    <property type="nucleotide sequence ID" value="NZ_JAOTIF010000004.1"/>
</dbReference>
<reference evidence="1" key="2">
    <citation type="submission" date="2023-04" db="EMBL/GenBank/DDBJ databases">
        <title>Paracnuella aquatica gen. nov., sp. nov., a member of the family Chitinophagaceae isolated from a hot spring.</title>
        <authorList>
            <person name="Wang C."/>
        </authorList>
    </citation>
    <scope>NUCLEOTIDE SEQUENCE</scope>
    <source>
        <strain evidence="1">LB-8</strain>
    </source>
</reference>
<proteinExistence type="predicted"/>
<gene>
    <name evidence="1" type="ORF">OCK74_08880</name>
    <name evidence="2" type="ORF">OCK74_09085</name>
</gene>
<name>A0A9X2XX05_9BACT</name>
<evidence type="ECO:0000313" key="1">
    <source>
        <dbReference type="EMBL" id="MCU7549228.1"/>
    </source>
</evidence>
<evidence type="ECO:0000313" key="2">
    <source>
        <dbReference type="EMBL" id="MCU7549269.1"/>
    </source>
</evidence>
<sequence length="69" mass="7062">MKQIMSRIQAPTPPFFVKLRNIGLALTAVSIALTTSPLALPLVVVKIAGYLAIAGSVASAVSQAAVEGE</sequence>
<accession>A0A9X2XX05</accession>
<evidence type="ECO:0000313" key="3">
    <source>
        <dbReference type="Proteomes" id="UP001155483"/>
    </source>
</evidence>
<comment type="caution">
    <text evidence="1">The sequence shown here is derived from an EMBL/GenBank/DDBJ whole genome shotgun (WGS) entry which is preliminary data.</text>
</comment>
<protein>
    <submittedName>
        <fullName evidence="1">Uncharacterized protein</fullName>
    </submittedName>
</protein>